<dbReference type="PROSITE" id="PS00028">
    <property type="entry name" value="ZINC_FINGER_C2H2_1"/>
    <property type="match status" value="2"/>
</dbReference>
<keyword evidence="1" id="KW-0479">Metal-binding</keyword>
<dbReference type="GO" id="GO:0008270">
    <property type="term" value="F:zinc ion binding"/>
    <property type="evidence" value="ECO:0007669"/>
    <property type="project" value="UniProtKB-KW"/>
</dbReference>
<evidence type="ECO:0000313" key="3">
    <source>
        <dbReference type="EMBL" id="CAH1782814.1"/>
    </source>
</evidence>
<proteinExistence type="predicted"/>
<name>A0A8S4NMJ7_OWEFU</name>
<dbReference type="Gene3D" id="3.30.160.60">
    <property type="entry name" value="Classic Zinc Finger"/>
    <property type="match status" value="1"/>
</dbReference>
<dbReference type="SMART" id="SM00355">
    <property type="entry name" value="ZnF_C2H2"/>
    <property type="match status" value="2"/>
</dbReference>
<accession>A0A8S4NMJ7</accession>
<sequence>MPRQVHSPLGRKPSVHCEECRRDFNHLGLLQHHMARGHQKRHKPEGYRCKKEGCGKFFIWRRSLNDHLKRKHPKPATTMSSMTCVAVPEASSMRPQPAASPTLSLDAPADLRFMFDVDSLFLGCCNPNFPRCPYCCIAGG</sequence>
<dbReference type="PROSITE" id="PS50157">
    <property type="entry name" value="ZINC_FINGER_C2H2_2"/>
    <property type="match status" value="1"/>
</dbReference>
<dbReference type="EMBL" id="CAIIXF020000005">
    <property type="protein sequence ID" value="CAH1782814.1"/>
    <property type="molecule type" value="Genomic_DNA"/>
</dbReference>
<keyword evidence="1" id="KW-0862">Zinc</keyword>
<organism evidence="3 4">
    <name type="scientific">Owenia fusiformis</name>
    <name type="common">Polychaete worm</name>
    <dbReference type="NCBI Taxonomy" id="6347"/>
    <lineage>
        <taxon>Eukaryota</taxon>
        <taxon>Metazoa</taxon>
        <taxon>Spiralia</taxon>
        <taxon>Lophotrochozoa</taxon>
        <taxon>Annelida</taxon>
        <taxon>Polychaeta</taxon>
        <taxon>Sedentaria</taxon>
        <taxon>Canalipalpata</taxon>
        <taxon>Sabellida</taxon>
        <taxon>Oweniida</taxon>
        <taxon>Oweniidae</taxon>
        <taxon>Owenia</taxon>
    </lineage>
</organism>
<evidence type="ECO:0000313" key="4">
    <source>
        <dbReference type="Proteomes" id="UP000749559"/>
    </source>
</evidence>
<reference evidence="3" key="1">
    <citation type="submission" date="2022-03" db="EMBL/GenBank/DDBJ databases">
        <authorList>
            <person name="Martin C."/>
        </authorList>
    </citation>
    <scope>NUCLEOTIDE SEQUENCE</scope>
</reference>
<feature type="domain" description="C2H2-type" evidence="2">
    <location>
        <begin position="47"/>
        <end position="77"/>
    </location>
</feature>
<evidence type="ECO:0000256" key="1">
    <source>
        <dbReference type="PROSITE-ProRule" id="PRU00042"/>
    </source>
</evidence>
<keyword evidence="1" id="KW-0863">Zinc-finger</keyword>
<gene>
    <name evidence="3" type="ORF">OFUS_LOCUS9223</name>
</gene>
<evidence type="ECO:0000259" key="2">
    <source>
        <dbReference type="PROSITE" id="PS50157"/>
    </source>
</evidence>
<dbReference type="Proteomes" id="UP000749559">
    <property type="component" value="Unassembled WGS sequence"/>
</dbReference>
<dbReference type="InterPro" id="IPR013087">
    <property type="entry name" value="Znf_C2H2_type"/>
</dbReference>
<comment type="caution">
    <text evidence="3">The sequence shown here is derived from an EMBL/GenBank/DDBJ whole genome shotgun (WGS) entry which is preliminary data.</text>
</comment>
<keyword evidence="4" id="KW-1185">Reference proteome</keyword>
<protein>
    <recommendedName>
        <fullName evidence="2">C2H2-type domain-containing protein</fullName>
    </recommendedName>
</protein>
<dbReference type="AlphaFoldDB" id="A0A8S4NMJ7"/>